<dbReference type="Proteomes" id="UP001295444">
    <property type="component" value="Chromosome 10"/>
</dbReference>
<evidence type="ECO:0000313" key="6">
    <source>
        <dbReference type="Proteomes" id="UP001295444"/>
    </source>
</evidence>
<organism evidence="5 6">
    <name type="scientific">Pelobates cultripes</name>
    <name type="common">Western spadefoot toad</name>
    <dbReference type="NCBI Taxonomy" id="61616"/>
    <lineage>
        <taxon>Eukaryota</taxon>
        <taxon>Metazoa</taxon>
        <taxon>Chordata</taxon>
        <taxon>Craniata</taxon>
        <taxon>Vertebrata</taxon>
        <taxon>Euteleostomi</taxon>
        <taxon>Amphibia</taxon>
        <taxon>Batrachia</taxon>
        <taxon>Anura</taxon>
        <taxon>Pelobatoidea</taxon>
        <taxon>Pelobatidae</taxon>
        <taxon>Pelobates</taxon>
    </lineage>
</organism>
<reference evidence="5" key="1">
    <citation type="submission" date="2022-03" db="EMBL/GenBank/DDBJ databases">
        <authorList>
            <person name="Alioto T."/>
            <person name="Alioto T."/>
            <person name="Gomez Garrido J."/>
        </authorList>
    </citation>
    <scope>NUCLEOTIDE SEQUENCE</scope>
</reference>
<gene>
    <name evidence="5" type="ORF">PECUL_23A014797</name>
</gene>
<dbReference type="AlphaFoldDB" id="A0AAD1T2R8"/>
<evidence type="ECO:0000256" key="3">
    <source>
        <dbReference type="PROSITE-ProRule" id="PRU00176"/>
    </source>
</evidence>
<name>A0AAD1T2R8_PELCU</name>
<dbReference type="InterPro" id="IPR040434">
    <property type="entry name" value="TSAP1"/>
</dbReference>
<dbReference type="Pfam" id="PF00076">
    <property type="entry name" value="RRM_1"/>
    <property type="match status" value="1"/>
</dbReference>
<feature type="domain" description="RRM" evidence="4">
    <location>
        <begin position="1"/>
        <end position="73"/>
    </location>
</feature>
<protein>
    <recommendedName>
        <fullName evidence="2">tRNA selenocysteine-associated protein 1</fullName>
    </recommendedName>
</protein>
<evidence type="ECO:0000256" key="1">
    <source>
        <dbReference type="ARBA" id="ARBA00008920"/>
    </source>
</evidence>
<dbReference type="InterPro" id="IPR041085">
    <property type="entry name" value="TSAP1_C"/>
</dbReference>
<dbReference type="PANTHER" id="PTHR37457">
    <property type="entry name" value="TRNA SELENOCYSTEINE 1-ASSOCIATED PROTEIN 1-RELATED"/>
    <property type="match status" value="1"/>
</dbReference>
<dbReference type="InterPro" id="IPR000504">
    <property type="entry name" value="RRM_dom"/>
</dbReference>
<evidence type="ECO:0000259" key="4">
    <source>
        <dbReference type="PROSITE" id="PS50102"/>
    </source>
</evidence>
<dbReference type="PANTHER" id="PTHR37457:SF3">
    <property type="entry name" value="TRNA SELENOCYSTEINE-ASSOCIATED PROTEIN 1"/>
    <property type="match status" value="1"/>
</dbReference>
<accession>A0AAD1T2R8</accession>
<dbReference type="GO" id="GO:0003723">
    <property type="term" value="F:RNA binding"/>
    <property type="evidence" value="ECO:0007669"/>
    <property type="project" value="UniProtKB-UniRule"/>
</dbReference>
<dbReference type="PROSITE" id="PS50102">
    <property type="entry name" value="RRM"/>
    <property type="match status" value="1"/>
</dbReference>
<evidence type="ECO:0000256" key="2">
    <source>
        <dbReference type="ARBA" id="ARBA00033477"/>
    </source>
</evidence>
<comment type="similarity">
    <text evidence="1">Belongs to the RRM TRSPAP family.</text>
</comment>
<dbReference type="SUPFAM" id="SSF54928">
    <property type="entry name" value="RNA-binding domain, RBD"/>
    <property type="match status" value="1"/>
</dbReference>
<keyword evidence="3" id="KW-0694">RNA-binding</keyword>
<dbReference type="Pfam" id="PF17654">
    <property type="entry name" value="Trnau1ap"/>
    <property type="match status" value="1"/>
</dbReference>
<dbReference type="InterPro" id="IPR035979">
    <property type="entry name" value="RBD_domain_sf"/>
</dbReference>
<dbReference type="Gene3D" id="3.30.70.330">
    <property type="match status" value="1"/>
</dbReference>
<dbReference type="InterPro" id="IPR012677">
    <property type="entry name" value="Nucleotide-bd_a/b_plait_sf"/>
</dbReference>
<dbReference type="EMBL" id="OW240921">
    <property type="protein sequence ID" value="CAH2318190.1"/>
    <property type="molecule type" value="Genomic_DNA"/>
</dbReference>
<evidence type="ECO:0000313" key="5">
    <source>
        <dbReference type="EMBL" id="CAH2318190.1"/>
    </source>
</evidence>
<dbReference type="FunFam" id="3.30.70.330:FF:000159">
    <property type="entry name" value="tRNA selenocysteine 1-associated protein 1"/>
    <property type="match status" value="1"/>
</dbReference>
<proteinExistence type="inferred from homology"/>
<keyword evidence="6" id="KW-1185">Reference proteome</keyword>
<sequence length="183" mass="20834">MDEDFVKKAFAKVGENILSVQIIRDRVTGKLAGYCFVEFPDKDSAEKCIQRINGKPIPGTGFSKRFKLKPALREKPPIPSGDDITQKLVNDYIQAVTYYSQQYHQRTPSTKSVGESPQIYGYTRSAPEVYDEMGENRVEDPMLTLNVNEANQQFMAQSEEVYDALMDCHWQPLDTLMSNIPLQ</sequence>